<dbReference type="SUPFAM" id="SSF69754">
    <property type="entry name" value="Ribosome binding protein Y (YfiA homologue)"/>
    <property type="match status" value="1"/>
</dbReference>
<dbReference type="Proteomes" id="UP000597338">
    <property type="component" value="Unassembled WGS sequence"/>
</dbReference>
<dbReference type="RefSeq" id="WP_188751327.1">
    <property type="nucleotide sequence ID" value="NZ_BMIK01000008.1"/>
</dbReference>
<evidence type="ECO:0008006" key="3">
    <source>
        <dbReference type="Google" id="ProtNLM"/>
    </source>
</evidence>
<dbReference type="InterPro" id="IPR003489">
    <property type="entry name" value="RHF/RaiA"/>
</dbReference>
<proteinExistence type="predicted"/>
<evidence type="ECO:0000313" key="1">
    <source>
        <dbReference type="EMBL" id="GGC32475.1"/>
    </source>
</evidence>
<gene>
    <name evidence="1" type="ORF">GCM10011386_25800</name>
</gene>
<dbReference type="Gene3D" id="3.30.160.100">
    <property type="entry name" value="Ribosome hibernation promotion factor-like"/>
    <property type="match status" value="1"/>
</dbReference>
<reference evidence="2" key="1">
    <citation type="journal article" date="2019" name="Int. J. Syst. Evol. Microbiol.">
        <title>The Global Catalogue of Microorganisms (GCM) 10K type strain sequencing project: providing services to taxonomists for standard genome sequencing and annotation.</title>
        <authorList>
            <consortium name="The Broad Institute Genomics Platform"/>
            <consortium name="The Broad Institute Genome Sequencing Center for Infectious Disease"/>
            <person name="Wu L."/>
            <person name="Ma J."/>
        </authorList>
    </citation>
    <scope>NUCLEOTIDE SEQUENCE [LARGE SCALE GENOMIC DNA]</scope>
    <source>
        <strain evidence="2">CGMCC 1.15342</strain>
    </source>
</reference>
<sequence>MTVQINSDKHIKVSENFIARITEELTDTLSHFEEFITRIEVFLADENSTRQGSNDKRCTIEVRIKNLKPEAVTATADDIGLAFKQATDKVLQLVRTRVDKLKSHS</sequence>
<protein>
    <recommendedName>
        <fullName evidence="3">Sigma 54 modulation protein / S30EA ribosomal protein</fullName>
    </recommendedName>
</protein>
<name>A0ABQ1M0T5_9SPHI</name>
<comment type="caution">
    <text evidence="1">The sequence shown here is derived from an EMBL/GenBank/DDBJ whole genome shotgun (WGS) entry which is preliminary data.</text>
</comment>
<dbReference type="Pfam" id="PF02482">
    <property type="entry name" value="Ribosomal_S30AE"/>
    <property type="match status" value="1"/>
</dbReference>
<keyword evidence="2" id="KW-1185">Reference proteome</keyword>
<organism evidence="1 2">
    <name type="scientific">Parapedobacter defluvii</name>
    <dbReference type="NCBI Taxonomy" id="2045106"/>
    <lineage>
        <taxon>Bacteria</taxon>
        <taxon>Pseudomonadati</taxon>
        <taxon>Bacteroidota</taxon>
        <taxon>Sphingobacteriia</taxon>
        <taxon>Sphingobacteriales</taxon>
        <taxon>Sphingobacteriaceae</taxon>
        <taxon>Parapedobacter</taxon>
    </lineage>
</organism>
<accession>A0ABQ1M0T5</accession>
<dbReference type="EMBL" id="BMIK01000008">
    <property type="protein sequence ID" value="GGC32475.1"/>
    <property type="molecule type" value="Genomic_DNA"/>
</dbReference>
<evidence type="ECO:0000313" key="2">
    <source>
        <dbReference type="Proteomes" id="UP000597338"/>
    </source>
</evidence>
<dbReference type="InterPro" id="IPR036567">
    <property type="entry name" value="RHF-like"/>
</dbReference>